<dbReference type="GO" id="GO:0046540">
    <property type="term" value="C:U4/U6 x U5 tri-snRNP complex"/>
    <property type="evidence" value="ECO:0007669"/>
    <property type="project" value="InterPro"/>
</dbReference>
<proteinExistence type="predicted"/>
<dbReference type="InterPro" id="IPR002483">
    <property type="entry name" value="PWI_dom"/>
</dbReference>
<feature type="region of interest" description="Disordered" evidence="10">
    <location>
        <begin position="131"/>
        <end position="167"/>
    </location>
</feature>
<keyword evidence="12" id="KW-0687">Ribonucleoprotein</keyword>
<dbReference type="PANTHER" id="PTHR14212:SF0">
    <property type="entry name" value="U4_U6 SMALL NUCLEAR RIBONUCLEOPROTEIN PRP3"/>
    <property type="match status" value="1"/>
</dbReference>
<evidence type="ECO:0000256" key="7">
    <source>
        <dbReference type="ARBA" id="ARBA00023242"/>
    </source>
</evidence>
<dbReference type="SUPFAM" id="SSF101233">
    <property type="entry name" value="PWI domain"/>
    <property type="match status" value="1"/>
</dbReference>
<evidence type="ECO:0000256" key="8">
    <source>
        <dbReference type="ARBA" id="ARBA00032955"/>
    </source>
</evidence>
<reference evidence="12" key="1">
    <citation type="submission" date="2022-12" db="EMBL/GenBank/DDBJ databases">
        <authorList>
            <person name="Alioto T."/>
            <person name="Alioto T."/>
            <person name="Gomez Garrido J."/>
        </authorList>
    </citation>
    <scope>NUCLEOTIDE SEQUENCE</scope>
</reference>
<dbReference type="Proteomes" id="UP001178461">
    <property type="component" value="Chromosome 16"/>
</dbReference>
<dbReference type="GO" id="GO:0000398">
    <property type="term" value="P:mRNA splicing, via spliceosome"/>
    <property type="evidence" value="ECO:0007669"/>
    <property type="project" value="InterPro"/>
</dbReference>
<dbReference type="Pfam" id="PF06544">
    <property type="entry name" value="Prp3_C"/>
    <property type="match status" value="1"/>
</dbReference>
<dbReference type="GO" id="GO:0005681">
    <property type="term" value="C:spliceosomal complex"/>
    <property type="evidence" value="ECO:0007669"/>
    <property type="project" value="UniProtKB-KW"/>
</dbReference>
<dbReference type="Pfam" id="PF01480">
    <property type="entry name" value="PWI"/>
    <property type="match status" value="1"/>
</dbReference>
<dbReference type="FunFam" id="1.20.1390.10:FF:000003">
    <property type="entry name" value="U4/U6 small nuclear ribonucleoprotein Prp3"/>
    <property type="match status" value="1"/>
</dbReference>
<dbReference type="SMART" id="SM00311">
    <property type="entry name" value="PWI"/>
    <property type="match status" value="1"/>
</dbReference>
<evidence type="ECO:0000313" key="12">
    <source>
        <dbReference type="EMBL" id="CAI5798502.1"/>
    </source>
</evidence>
<keyword evidence="4" id="KW-0507">mRNA processing</keyword>
<keyword evidence="7" id="KW-0539">Nucleus</keyword>
<evidence type="ECO:0000256" key="9">
    <source>
        <dbReference type="ARBA" id="ARBA00035603"/>
    </source>
</evidence>
<evidence type="ECO:0000256" key="1">
    <source>
        <dbReference type="ARBA" id="ARBA00004123"/>
    </source>
</evidence>
<dbReference type="Pfam" id="PF08572">
    <property type="entry name" value="PRP3"/>
    <property type="match status" value="1"/>
</dbReference>
<sequence length="762" mass="86147">MVRGPLPFPEHAFRFRPERADDVPSPSVGVLWRGLFPCLAEEDEEEGGPPFRRPTLLKMALSKRELDELKPWVEKTVKRVLGFSEPTVVTAALNCVGKGMDKKKAADHLKPFLDDSTLRFVDKLFEAVEEGRSSRHSKSNSDRNRKRELKDVFGDDSEISKESSGVKKRRIPRFEEVEEEPEVIPGPPTESPGMLTKLQIKQMMEAATRQIEERKKQLSFISPPAPQPKAPTTTTQPERLPIGNTIQPSQAATFMNDAIEKARKAAELQARIQAQLALKPGLIGNTNMVGLANLHAMGIAPPNGSHGQKCPITQGFAPCTRKVELKDQTKPTPLILDEQGRTVDATGKEVELTHRMPTLKANIRAVKREQFKQQLKEKPSEDMESNTYFDPRVYINPAQRPKRTFKFHDKGKFEKIAQRLRTKAQLEKLQAEISQAAKKTGIHTSTKLALITPKKELKEGDTPEVEWWDSYIIPNGIDLKAADSLKKEDYFGITNLVEHPAQLNPPVDSDMPVTLGVYLTKKEQKKLRRQTRREAQKELQEKVRLGLMPPPEPKVRISNLMRVLGTEAVQDPTKVEAHVRAQMAKRQKAHEEANAARKLTVEQRKAKKVKKLKEDISQGVHVAVYRVRNLSNPAKKFKIEANAGQLYLTGVVVLHKDVNVVVVEGGPKAQKKFKRLMLHRIKWDEQTSNTKGDDDDESDEESVKKSNKCSLVWEGTAKERSFGEMKFKQCPTENMAREHFKKHGAEHYWDLALSESVLESTD</sequence>
<dbReference type="PROSITE" id="PS51025">
    <property type="entry name" value="PWI"/>
    <property type="match status" value="1"/>
</dbReference>
<dbReference type="EMBL" id="OX395143">
    <property type="protein sequence ID" value="CAI5798502.1"/>
    <property type="molecule type" value="Genomic_DNA"/>
</dbReference>
<dbReference type="InterPro" id="IPR027104">
    <property type="entry name" value="Prp3"/>
</dbReference>
<dbReference type="AlphaFoldDB" id="A0AA35PVP6"/>
<comment type="function">
    <text evidence="9">Plays a role in pre-mRNA splicing as component of the U4/U6-U5 tri-snRNP complex that is involved in spliceosome assembly, and as component of the precatalytic spliceosome (spliceosome B complex).</text>
</comment>
<evidence type="ECO:0000256" key="6">
    <source>
        <dbReference type="ARBA" id="ARBA00023187"/>
    </source>
</evidence>
<dbReference type="InterPro" id="IPR013881">
    <property type="entry name" value="Pre-mRNA_splic_Prp3_dom"/>
</dbReference>
<evidence type="ECO:0000256" key="4">
    <source>
        <dbReference type="ARBA" id="ARBA00022664"/>
    </source>
</evidence>
<comment type="subcellular location">
    <subcellularLocation>
        <location evidence="1">Nucleus</location>
    </subcellularLocation>
</comment>
<gene>
    <name evidence="12" type="ORF">PODLI_1B027807</name>
</gene>
<feature type="compositionally biased region" description="Basic and acidic residues" evidence="10">
    <location>
        <begin position="131"/>
        <end position="165"/>
    </location>
</feature>
<evidence type="ECO:0000256" key="5">
    <source>
        <dbReference type="ARBA" id="ARBA00022728"/>
    </source>
</evidence>
<dbReference type="Gene3D" id="1.20.1390.10">
    <property type="entry name" value="PWI domain"/>
    <property type="match status" value="1"/>
</dbReference>
<accession>A0AA35PVP6</accession>
<name>A0AA35PVP6_9SAUR</name>
<keyword evidence="6" id="KW-0508">mRNA splicing</keyword>
<dbReference type="PANTHER" id="PTHR14212">
    <property type="entry name" value="U4/U6-ASSOCIATED RNA SPLICING FACTOR-RELATED"/>
    <property type="match status" value="1"/>
</dbReference>
<dbReference type="CDD" id="cd24162">
    <property type="entry name" value="Prp3_C"/>
    <property type="match status" value="1"/>
</dbReference>
<keyword evidence="13" id="KW-1185">Reference proteome</keyword>
<feature type="region of interest" description="Disordered" evidence="10">
    <location>
        <begin position="221"/>
        <end position="243"/>
    </location>
</feature>
<evidence type="ECO:0000256" key="3">
    <source>
        <dbReference type="ARBA" id="ARBA00022553"/>
    </source>
</evidence>
<keyword evidence="3" id="KW-0597">Phosphoprotein</keyword>
<organism evidence="12 13">
    <name type="scientific">Podarcis lilfordi</name>
    <name type="common">Lilford's wall lizard</name>
    <dbReference type="NCBI Taxonomy" id="74358"/>
    <lineage>
        <taxon>Eukaryota</taxon>
        <taxon>Metazoa</taxon>
        <taxon>Chordata</taxon>
        <taxon>Craniata</taxon>
        <taxon>Vertebrata</taxon>
        <taxon>Euteleostomi</taxon>
        <taxon>Lepidosauria</taxon>
        <taxon>Squamata</taxon>
        <taxon>Bifurcata</taxon>
        <taxon>Unidentata</taxon>
        <taxon>Episquamata</taxon>
        <taxon>Laterata</taxon>
        <taxon>Lacertibaenia</taxon>
        <taxon>Lacertidae</taxon>
        <taxon>Podarcis</taxon>
    </lineage>
</organism>
<evidence type="ECO:0000313" key="13">
    <source>
        <dbReference type="Proteomes" id="UP001178461"/>
    </source>
</evidence>
<protein>
    <recommendedName>
        <fullName evidence="2">U4/U6 small nuclear ribonucleoprotein Prp3</fullName>
    </recommendedName>
    <alternativeName>
        <fullName evidence="8">Pre-mRNA-splicing factor 3</fullName>
    </alternativeName>
</protein>
<dbReference type="InterPro" id="IPR010541">
    <property type="entry name" value="Prp3_C"/>
</dbReference>
<evidence type="ECO:0000256" key="2">
    <source>
        <dbReference type="ARBA" id="ARBA00016514"/>
    </source>
</evidence>
<feature type="domain" description="PWI" evidence="11">
    <location>
        <begin position="44"/>
        <end position="145"/>
    </location>
</feature>
<evidence type="ECO:0000256" key="10">
    <source>
        <dbReference type="SAM" id="MobiDB-lite"/>
    </source>
</evidence>
<keyword evidence="5" id="KW-0747">Spliceosome</keyword>
<evidence type="ECO:0000259" key="11">
    <source>
        <dbReference type="PROSITE" id="PS51025"/>
    </source>
</evidence>
<dbReference type="InterPro" id="IPR036483">
    <property type="entry name" value="PWI_dom_sf"/>
</dbReference>